<comment type="caution">
    <text evidence="2">The sequence shown here is derived from an EMBL/GenBank/DDBJ whole genome shotgun (WGS) entry which is preliminary data.</text>
</comment>
<dbReference type="Proteomes" id="UP000269221">
    <property type="component" value="Unassembled WGS sequence"/>
</dbReference>
<accession>A0A3M0LBX5</accession>
<keyword evidence="3" id="KW-1185">Reference proteome</keyword>
<dbReference type="AlphaFoldDB" id="A0A3M0LBX5"/>
<sequence>MPLNPYPYQGGKGSATLDLPLNPSPIPTYQISPPLTSCVSQVICPQNCAGNVVGPTILSPTNPSFPTLVQQNGHLCTSSPPVPTPPTMQASVITPDCSPFPALNASSVTLAGPCPVTRNAPAIGNGSSVMGPTPCYSPPGPDPVPCSTPSAVGPTPEGQTASSSHAIGTRRSDDSRWKETILAPTTILLA</sequence>
<feature type="compositionally biased region" description="Polar residues" evidence="1">
    <location>
        <begin position="157"/>
        <end position="166"/>
    </location>
</feature>
<evidence type="ECO:0000313" key="2">
    <source>
        <dbReference type="EMBL" id="RMC16697.1"/>
    </source>
</evidence>
<evidence type="ECO:0000256" key="1">
    <source>
        <dbReference type="SAM" id="MobiDB-lite"/>
    </source>
</evidence>
<organism evidence="2 3">
    <name type="scientific">Hirundo rustica rustica</name>
    <dbReference type="NCBI Taxonomy" id="333673"/>
    <lineage>
        <taxon>Eukaryota</taxon>
        <taxon>Metazoa</taxon>
        <taxon>Chordata</taxon>
        <taxon>Craniata</taxon>
        <taxon>Vertebrata</taxon>
        <taxon>Euteleostomi</taxon>
        <taxon>Archelosauria</taxon>
        <taxon>Archosauria</taxon>
        <taxon>Dinosauria</taxon>
        <taxon>Saurischia</taxon>
        <taxon>Theropoda</taxon>
        <taxon>Coelurosauria</taxon>
        <taxon>Aves</taxon>
        <taxon>Neognathae</taxon>
        <taxon>Neoaves</taxon>
        <taxon>Telluraves</taxon>
        <taxon>Australaves</taxon>
        <taxon>Passeriformes</taxon>
        <taxon>Sylvioidea</taxon>
        <taxon>Hirundinidae</taxon>
        <taxon>Hirundo</taxon>
    </lineage>
</organism>
<evidence type="ECO:0000313" key="3">
    <source>
        <dbReference type="Proteomes" id="UP000269221"/>
    </source>
</evidence>
<feature type="compositionally biased region" description="Pro residues" evidence="1">
    <location>
        <begin position="135"/>
        <end position="146"/>
    </location>
</feature>
<gene>
    <name evidence="2" type="ORF">DUI87_06637</name>
</gene>
<dbReference type="EMBL" id="QRBI01000102">
    <property type="protein sequence ID" value="RMC16697.1"/>
    <property type="molecule type" value="Genomic_DNA"/>
</dbReference>
<feature type="region of interest" description="Disordered" evidence="1">
    <location>
        <begin position="133"/>
        <end position="178"/>
    </location>
</feature>
<reference evidence="2 3" key="1">
    <citation type="submission" date="2018-07" db="EMBL/GenBank/DDBJ databases">
        <title>A high quality draft genome assembly of the barn swallow (H. rustica rustica).</title>
        <authorList>
            <person name="Formenti G."/>
            <person name="Chiara M."/>
            <person name="Poveda L."/>
            <person name="Francoijs K.-J."/>
            <person name="Bonisoli-Alquati A."/>
            <person name="Canova L."/>
            <person name="Gianfranceschi L."/>
            <person name="Horner D.S."/>
            <person name="Saino N."/>
        </authorList>
    </citation>
    <scope>NUCLEOTIDE SEQUENCE [LARGE SCALE GENOMIC DNA]</scope>
    <source>
        <strain evidence="2">Chelidonia</strain>
        <tissue evidence="2">Blood</tissue>
    </source>
</reference>
<protein>
    <submittedName>
        <fullName evidence="2">Uncharacterized protein</fullName>
    </submittedName>
</protein>
<proteinExistence type="predicted"/>
<name>A0A3M0LBX5_HIRRU</name>